<proteinExistence type="inferred from homology"/>
<accession>A0AA38HE98</accession>
<dbReference type="GeneID" id="77730994"/>
<dbReference type="AlphaFoldDB" id="A0AA38HE98"/>
<name>A0AA38HE98_9TREE</name>
<dbReference type="RefSeq" id="XP_052948720.1">
    <property type="nucleotide sequence ID" value="XM_053091789.1"/>
</dbReference>
<dbReference type="PROSITE" id="PS50404">
    <property type="entry name" value="GST_NTER"/>
    <property type="match status" value="1"/>
</dbReference>
<dbReference type="InterPro" id="IPR036249">
    <property type="entry name" value="Thioredoxin-like_sf"/>
</dbReference>
<feature type="domain" description="GST N-terminal" evidence="2">
    <location>
        <begin position="8"/>
        <end position="104"/>
    </location>
</feature>
<dbReference type="SUPFAM" id="SSF52833">
    <property type="entry name" value="Thioredoxin-like"/>
    <property type="match status" value="1"/>
</dbReference>
<protein>
    <recommendedName>
        <fullName evidence="6">GST N-terminal domain-containing protein</fullName>
    </recommendedName>
</protein>
<dbReference type="Gene3D" id="3.40.30.10">
    <property type="entry name" value="Glutaredoxin"/>
    <property type="match status" value="1"/>
</dbReference>
<keyword evidence="5" id="KW-1185">Reference proteome</keyword>
<dbReference type="Proteomes" id="UP001164286">
    <property type="component" value="Unassembled WGS sequence"/>
</dbReference>
<feature type="domain" description="GST C-terminal" evidence="3">
    <location>
        <begin position="184"/>
        <end position="321"/>
    </location>
</feature>
<evidence type="ECO:0000259" key="3">
    <source>
        <dbReference type="PROSITE" id="PS50405"/>
    </source>
</evidence>
<comment type="caution">
    <text evidence="4">The sequence shown here is derived from an EMBL/GenBank/DDBJ whole genome shotgun (WGS) entry which is preliminary data.</text>
</comment>
<dbReference type="Gene3D" id="1.20.1050.10">
    <property type="match status" value="1"/>
</dbReference>
<evidence type="ECO:0000259" key="2">
    <source>
        <dbReference type="PROSITE" id="PS50404"/>
    </source>
</evidence>
<dbReference type="CDD" id="cd00570">
    <property type="entry name" value="GST_N_family"/>
    <property type="match status" value="1"/>
</dbReference>
<dbReference type="PANTHER" id="PTHR44051">
    <property type="entry name" value="GLUTATHIONE S-TRANSFERASE-RELATED"/>
    <property type="match status" value="1"/>
</dbReference>
<dbReference type="PANTHER" id="PTHR44051:SF8">
    <property type="entry name" value="GLUTATHIONE S-TRANSFERASE GSTA"/>
    <property type="match status" value="1"/>
</dbReference>
<reference evidence="4" key="1">
    <citation type="journal article" date="2022" name="G3 (Bethesda)">
        <title>High quality genome of the basidiomycete yeast Dioszegia hungarica PDD-24b-2 isolated from cloud water.</title>
        <authorList>
            <person name="Jarrige D."/>
            <person name="Haridas S."/>
            <person name="Bleykasten-Grosshans C."/>
            <person name="Joly M."/>
            <person name="Nadalig T."/>
            <person name="Sancelme M."/>
            <person name="Vuilleumier S."/>
            <person name="Grigoriev I.V."/>
            <person name="Amato P."/>
            <person name="Bringel F."/>
        </authorList>
    </citation>
    <scope>NUCLEOTIDE SEQUENCE</scope>
    <source>
        <strain evidence="4">PDD-24b-2</strain>
    </source>
</reference>
<evidence type="ECO:0000256" key="1">
    <source>
        <dbReference type="ARBA" id="ARBA00007409"/>
    </source>
</evidence>
<gene>
    <name evidence="4" type="ORF">MKK02DRAFT_41972</name>
</gene>
<organism evidence="4 5">
    <name type="scientific">Dioszegia hungarica</name>
    <dbReference type="NCBI Taxonomy" id="4972"/>
    <lineage>
        <taxon>Eukaryota</taxon>
        <taxon>Fungi</taxon>
        <taxon>Dikarya</taxon>
        <taxon>Basidiomycota</taxon>
        <taxon>Agaricomycotina</taxon>
        <taxon>Tremellomycetes</taxon>
        <taxon>Tremellales</taxon>
        <taxon>Bulleribasidiaceae</taxon>
        <taxon>Dioszegia</taxon>
    </lineage>
</organism>
<dbReference type="InterPro" id="IPR004045">
    <property type="entry name" value="Glutathione_S-Trfase_N"/>
</dbReference>
<comment type="similarity">
    <text evidence="1">Belongs to the GST superfamily.</text>
</comment>
<dbReference type="InterPro" id="IPR036282">
    <property type="entry name" value="Glutathione-S-Trfase_C_sf"/>
</dbReference>
<dbReference type="EMBL" id="JAKWFO010000002">
    <property type="protein sequence ID" value="KAI9638943.1"/>
    <property type="molecule type" value="Genomic_DNA"/>
</dbReference>
<evidence type="ECO:0000313" key="4">
    <source>
        <dbReference type="EMBL" id="KAI9638943.1"/>
    </source>
</evidence>
<dbReference type="CDD" id="cd00299">
    <property type="entry name" value="GST_C_family"/>
    <property type="match status" value="1"/>
</dbReference>
<sequence>MSTNENVPKAMLYYWPDSVWSTVPRLCLEEKGYSKDEYVLKLVDISKGENFNPSYLKINMNGTIPTLVVPTLETTGAEVDTRFRSLRDTITICDFLDQARNSHSSRTTSDKPAPALAPATIEGKALSDELIALIHEPTVDPNFLALACRTSAELQAKTAEGKMLADRKEALARYVEEAKKLASNAVTAAFEQKMVVFLQEKADANDVLYNIYQGKSGSEREQAFYEASKNAWGKGVPGVIAKLEESIRGPYALGDQVSLADFHVISWLARIVMIAGGDRSAAGIDKLEAQMGIKAGPKVRAFWSAWTERASFKEVYPQALH</sequence>
<dbReference type="PROSITE" id="PS50405">
    <property type="entry name" value="GST_CTER"/>
    <property type="match status" value="1"/>
</dbReference>
<evidence type="ECO:0000313" key="5">
    <source>
        <dbReference type="Proteomes" id="UP001164286"/>
    </source>
</evidence>
<dbReference type="InterPro" id="IPR010987">
    <property type="entry name" value="Glutathione-S-Trfase_C-like"/>
</dbReference>
<evidence type="ECO:0008006" key="6">
    <source>
        <dbReference type="Google" id="ProtNLM"/>
    </source>
</evidence>
<dbReference type="Pfam" id="PF13417">
    <property type="entry name" value="GST_N_3"/>
    <property type="match status" value="1"/>
</dbReference>
<dbReference type="SUPFAM" id="SSF47616">
    <property type="entry name" value="GST C-terminal domain-like"/>
    <property type="match status" value="1"/>
</dbReference>